<name>A0DYK5_PARTE</name>
<sequence length="659" mass="75888">MQQFSTQIEFQEDFDFKNSILLGQGTFGKVFKAKALKSLPQGYYALKIIETQRYTNLELSEQAYELAIQELNLYSAITYHQNVIKVYKVYSWKDEMPFRKFVLVFAMELGINSLRQDIEERRKNLKEYGDMLIIDIMNQCLRAFHYLAKNKHLFHRDIKPENILVTSLQPYTVKLVDFGAGKENFHGQAMLNTLVGTPLFLSPKLYVAYSMNQPGKVKHDLEKSDVFSLGITFLQMILLLHDRDLSKLNDPIIYDDKTGDPIDTSEQFALRKDCQGWKKLQNHINIIKHPSIKACIYGMTEFSERNRFTWFQALTTLDPDFKDDEKPQIQKPIQSHEQKQQVIQSYSNENTTLKFLGTLNDENYHDKIISAGNQILSHSKEGVRLISIGGTVEWIFNQNVSFLSYLPSLEICVGLTSFGEIFGINLKNKSFICERIIHFQHDTISVMKYMRKDLCILGTKFGEIMILAFDTQPPSVIKKYKELDRAVVDLVYDDEVKYIISTHDNSAIFCKYLAYEQTAKYIYETQLNNLILISSEYFAGTTKDQPEIPIFQIRDGNKLKFTLGVINLVQIYQIHNKTVPLSLAMSDIYLVWVSQKFIGSIQVDGDLSKLNEEKGKELIVNASKPAHLITTVQNGKIIAASDGNKLHLYQIVSQNCEIF</sequence>
<dbReference type="InterPro" id="IPR036322">
    <property type="entry name" value="WD40_repeat_dom_sf"/>
</dbReference>
<organism evidence="5 6">
    <name type="scientific">Paramecium tetraurelia</name>
    <dbReference type="NCBI Taxonomy" id="5888"/>
    <lineage>
        <taxon>Eukaryota</taxon>
        <taxon>Sar</taxon>
        <taxon>Alveolata</taxon>
        <taxon>Ciliophora</taxon>
        <taxon>Intramacronucleata</taxon>
        <taxon>Oligohymenophorea</taxon>
        <taxon>Peniculida</taxon>
        <taxon>Parameciidae</taxon>
        <taxon>Paramecium</taxon>
    </lineage>
</organism>
<feature type="binding site" evidence="3">
    <location>
        <position position="47"/>
    </location>
    <ligand>
        <name>ATP</name>
        <dbReference type="ChEBI" id="CHEBI:30616"/>
    </ligand>
</feature>
<dbReference type="Gene3D" id="1.10.510.10">
    <property type="entry name" value="Transferase(Phosphotransferase) domain 1"/>
    <property type="match status" value="1"/>
</dbReference>
<dbReference type="PANTHER" id="PTHR44167:SF24">
    <property type="entry name" value="SERINE_THREONINE-PROTEIN KINASE CHK2"/>
    <property type="match status" value="1"/>
</dbReference>
<dbReference type="PROSITE" id="PS00108">
    <property type="entry name" value="PROTEIN_KINASE_ST"/>
    <property type="match status" value="1"/>
</dbReference>
<dbReference type="SUPFAM" id="SSF56112">
    <property type="entry name" value="Protein kinase-like (PK-like)"/>
    <property type="match status" value="1"/>
</dbReference>
<dbReference type="HOGENOM" id="CLU_422416_0_0_1"/>
<dbReference type="FunFam" id="3.30.200.20:FF:001007">
    <property type="entry name" value="Protein kinase domain containing protein"/>
    <property type="match status" value="1"/>
</dbReference>
<dbReference type="PROSITE" id="PS00107">
    <property type="entry name" value="PROTEIN_KINASE_ATP"/>
    <property type="match status" value="1"/>
</dbReference>
<dbReference type="FunFam" id="1.10.510.10:FF:001956">
    <property type="entry name" value="Uncharacterized protein"/>
    <property type="match status" value="1"/>
</dbReference>
<dbReference type="eggNOG" id="KOG0587">
    <property type="taxonomic scope" value="Eukaryota"/>
</dbReference>
<dbReference type="RefSeq" id="XP_001455519.1">
    <property type="nucleotide sequence ID" value="XM_001455482.1"/>
</dbReference>
<dbReference type="PANTHER" id="PTHR44167">
    <property type="entry name" value="OVARIAN-SPECIFIC SERINE/THREONINE-PROTEIN KINASE LOK-RELATED"/>
    <property type="match status" value="1"/>
</dbReference>
<keyword evidence="2 3" id="KW-0067">ATP-binding</keyword>
<evidence type="ECO:0000313" key="6">
    <source>
        <dbReference type="Proteomes" id="UP000000600"/>
    </source>
</evidence>
<dbReference type="SUPFAM" id="SSF50978">
    <property type="entry name" value="WD40 repeat-like"/>
    <property type="match status" value="1"/>
</dbReference>
<dbReference type="GeneID" id="5041304"/>
<dbReference type="InterPro" id="IPR008271">
    <property type="entry name" value="Ser/Thr_kinase_AS"/>
</dbReference>
<dbReference type="InterPro" id="IPR000719">
    <property type="entry name" value="Prot_kinase_dom"/>
</dbReference>
<evidence type="ECO:0000256" key="1">
    <source>
        <dbReference type="ARBA" id="ARBA00022741"/>
    </source>
</evidence>
<dbReference type="SMART" id="SM00220">
    <property type="entry name" value="S_TKc"/>
    <property type="match status" value="1"/>
</dbReference>
<dbReference type="KEGG" id="ptm:GSPATT00003090001"/>
<keyword evidence="1 3" id="KW-0547">Nucleotide-binding</keyword>
<dbReference type="InParanoid" id="A0DYK5"/>
<dbReference type="OrthoDB" id="285785at2759"/>
<dbReference type="Gene3D" id="3.30.200.20">
    <property type="entry name" value="Phosphorylase Kinase, domain 1"/>
    <property type="match status" value="1"/>
</dbReference>
<dbReference type="CDD" id="cd00180">
    <property type="entry name" value="PKc"/>
    <property type="match status" value="1"/>
</dbReference>
<dbReference type="Proteomes" id="UP000000600">
    <property type="component" value="Unassembled WGS sequence"/>
</dbReference>
<dbReference type="InterPro" id="IPR011009">
    <property type="entry name" value="Kinase-like_dom_sf"/>
</dbReference>
<feature type="domain" description="Protein kinase" evidence="4">
    <location>
        <begin position="16"/>
        <end position="321"/>
    </location>
</feature>
<gene>
    <name evidence="5" type="ORF">GSPATT00003090001</name>
</gene>
<dbReference type="EMBL" id="CT868649">
    <property type="protein sequence ID" value="CAK88122.1"/>
    <property type="molecule type" value="Genomic_DNA"/>
</dbReference>
<accession>A0DYK5</accession>
<dbReference type="PROSITE" id="PS50011">
    <property type="entry name" value="PROTEIN_KINASE_DOM"/>
    <property type="match status" value="1"/>
</dbReference>
<protein>
    <recommendedName>
        <fullName evidence="4">Protein kinase domain-containing protein</fullName>
    </recommendedName>
</protein>
<dbReference type="Pfam" id="PF00069">
    <property type="entry name" value="Pkinase"/>
    <property type="match status" value="1"/>
</dbReference>
<dbReference type="OMA" id="CERIIHF"/>
<dbReference type="InterPro" id="IPR017441">
    <property type="entry name" value="Protein_kinase_ATP_BS"/>
</dbReference>
<dbReference type="STRING" id="5888.A0DYK5"/>
<dbReference type="AlphaFoldDB" id="A0DYK5"/>
<dbReference type="GO" id="GO:0005524">
    <property type="term" value="F:ATP binding"/>
    <property type="evidence" value="ECO:0007669"/>
    <property type="project" value="UniProtKB-UniRule"/>
</dbReference>
<proteinExistence type="predicted"/>
<keyword evidence="6" id="KW-1185">Reference proteome</keyword>
<evidence type="ECO:0000259" key="4">
    <source>
        <dbReference type="PROSITE" id="PS50011"/>
    </source>
</evidence>
<evidence type="ECO:0000256" key="3">
    <source>
        <dbReference type="PROSITE-ProRule" id="PRU10141"/>
    </source>
</evidence>
<evidence type="ECO:0000313" key="5">
    <source>
        <dbReference type="EMBL" id="CAK88122.1"/>
    </source>
</evidence>
<evidence type="ECO:0000256" key="2">
    <source>
        <dbReference type="ARBA" id="ARBA00022840"/>
    </source>
</evidence>
<dbReference type="GO" id="GO:0044773">
    <property type="term" value="P:mitotic DNA damage checkpoint signaling"/>
    <property type="evidence" value="ECO:0000318"/>
    <property type="project" value="GO_Central"/>
</dbReference>
<dbReference type="GO" id="GO:0005634">
    <property type="term" value="C:nucleus"/>
    <property type="evidence" value="ECO:0000318"/>
    <property type="project" value="GO_Central"/>
</dbReference>
<dbReference type="GO" id="GO:0004674">
    <property type="term" value="F:protein serine/threonine kinase activity"/>
    <property type="evidence" value="ECO:0000318"/>
    <property type="project" value="GO_Central"/>
</dbReference>
<reference evidence="5 6" key="1">
    <citation type="journal article" date="2006" name="Nature">
        <title>Global trends of whole-genome duplications revealed by the ciliate Paramecium tetraurelia.</title>
        <authorList>
            <consortium name="Genoscope"/>
            <person name="Aury J.-M."/>
            <person name="Jaillon O."/>
            <person name="Duret L."/>
            <person name="Noel B."/>
            <person name="Jubin C."/>
            <person name="Porcel B.M."/>
            <person name="Segurens B."/>
            <person name="Daubin V."/>
            <person name="Anthouard V."/>
            <person name="Aiach N."/>
            <person name="Arnaiz O."/>
            <person name="Billaut A."/>
            <person name="Beisson J."/>
            <person name="Blanc I."/>
            <person name="Bouhouche K."/>
            <person name="Camara F."/>
            <person name="Duharcourt S."/>
            <person name="Guigo R."/>
            <person name="Gogendeau D."/>
            <person name="Katinka M."/>
            <person name="Keller A.-M."/>
            <person name="Kissmehl R."/>
            <person name="Klotz C."/>
            <person name="Koll F."/>
            <person name="Le Moue A."/>
            <person name="Lepere C."/>
            <person name="Malinsky S."/>
            <person name="Nowacki M."/>
            <person name="Nowak J.K."/>
            <person name="Plattner H."/>
            <person name="Poulain J."/>
            <person name="Ruiz F."/>
            <person name="Serrano V."/>
            <person name="Zagulski M."/>
            <person name="Dessen P."/>
            <person name="Betermier M."/>
            <person name="Weissenbach J."/>
            <person name="Scarpelli C."/>
            <person name="Schachter V."/>
            <person name="Sperling L."/>
            <person name="Meyer E."/>
            <person name="Cohen J."/>
            <person name="Wincker P."/>
        </authorList>
    </citation>
    <scope>NUCLEOTIDE SEQUENCE [LARGE SCALE GENOMIC DNA]</scope>
    <source>
        <strain evidence="5 6">Stock d4-2</strain>
    </source>
</reference>
<dbReference type="GO" id="GO:0005737">
    <property type="term" value="C:cytoplasm"/>
    <property type="evidence" value="ECO:0000318"/>
    <property type="project" value="GO_Central"/>
</dbReference>